<evidence type="ECO:0000313" key="2">
    <source>
        <dbReference type="Proteomes" id="UP001060085"/>
    </source>
</evidence>
<gene>
    <name evidence="1" type="ORF">M9H77_28923</name>
</gene>
<protein>
    <submittedName>
        <fullName evidence="1">Uncharacterized protein</fullName>
    </submittedName>
</protein>
<reference evidence="2" key="1">
    <citation type="journal article" date="2023" name="Nat. Plants">
        <title>Single-cell RNA sequencing provides a high-resolution roadmap for understanding the multicellular compartmentation of specialized metabolism.</title>
        <authorList>
            <person name="Sun S."/>
            <person name="Shen X."/>
            <person name="Li Y."/>
            <person name="Li Y."/>
            <person name="Wang S."/>
            <person name="Li R."/>
            <person name="Zhang H."/>
            <person name="Shen G."/>
            <person name="Guo B."/>
            <person name="Wei J."/>
            <person name="Xu J."/>
            <person name="St-Pierre B."/>
            <person name="Chen S."/>
            <person name="Sun C."/>
        </authorList>
    </citation>
    <scope>NUCLEOTIDE SEQUENCE [LARGE SCALE GENOMIC DNA]</scope>
</reference>
<evidence type="ECO:0000313" key="1">
    <source>
        <dbReference type="EMBL" id="KAI5660130.1"/>
    </source>
</evidence>
<dbReference type="Proteomes" id="UP001060085">
    <property type="component" value="Linkage Group LG06"/>
</dbReference>
<dbReference type="EMBL" id="CM044706">
    <property type="protein sequence ID" value="KAI5660130.1"/>
    <property type="molecule type" value="Genomic_DNA"/>
</dbReference>
<keyword evidence="2" id="KW-1185">Reference proteome</keyword>
<comment type="caution">
    <text evidence="1">The sequence shown here is derived from an EMBL/GenBank/DDBJ whole genome shotgun (WGS) entry which is preliminary data.</text>
</comment>
<name>A0ACC0AH01_CATRO</name>
<sequence length="132" mass="14155">MATTAISSPFPDDQQQQQQAGDQEVVPVPGAAVSNNRWHSSGSIGPFFAVISVLTVLAIISCILGRICRGRRLTPLESIKYRGCSSCGFGPFGWFRRKSCPGQVLGNNKVVVVVHDGQKENNIDVKAQDAAV</sequence>
<organism evidence="1 2">
    <name type="scientific">Catharanthus roseus</name>
    <name type="common">Madagascar periwinkle</name>
    <name type="synonym">Vinca rosea</name>
    <dbReference type="NCBI Taxonomy" id="4058"/>
    <lineage>
        <taxon>Eukaryota</taxon>
        <taxon>Viridiplantae</taxon>
        <taxon>Streptophyta</taxon>
        <taxon>Embryophyta</taxon>
        <taxon>Tracheophyta</taxon>
        <taxon>Spermatophyta</taxon>
        <taxon>Magnoliopsida</taxon>
        <taxon>eudicotyledons</taxon>
        <taxon>Gunneridae</taxon>
        <taxon>Pentapetalae</taxon>
        <taxon>asterids</taxon>
        <taxon>lamiids</taxon>
        <taxon>Gentianales</taxon>
        <taxon>Apocynaceae</taxon>
        <taxon>Rauvolfioideae</taxon>
        <taxon>Vinceae</taxon>
        <taxon>Catharanthinae</taxon>
        <taxon>Catharanthus</taxon>
    </lineage>
</organism>
<proteinExistence type="predicted"/>
<accession>A0ACC0AH01</accession>